<name>A0A9P8UVT3_9PEZI</name>
<comment type="caution">
    <text evidence="2">The sequence shown here is derived from an EMBL/GenBank/DDBJ whole genome shotgun (WGS) entry which is preliminary data.</text>
</comment>
<evidence type="ECO:0008006" key="4">
    <source>
        <dbReference type="Google" id="ProtNLM"/>
    </source>
</evidence>
<feature type="region of interest" description="Disordered" evidence="1">
    <location>
        <begin position="18"/>
        <end position="57"/>
    </location>
</feature>
<feature type="compositionally biased region" description="Basic residues" evidence="1">
    <location>
        <begin position="69"/>
        <end position="81"/>
    </location>
</feature>
<feature type="compositionally biased region" description="Polar residues" evidence="1">
    <location>
        <begin position="19"/>
        <end position="30"/>
    </location>
</feature>
<dbReference type="OrthoDB" id="2245989at2759"/>
<dbReference type="Proteomes" id="UP000758603">
    <property type="component" value="Unassembled WGS sequence"/>
</dbReference>
<gene>
    <name evidence="2" type="ORF">BKA67DRAFT_10015</name>
</gene>
<feature type="compositionally biased region" description="Polar residues" evidence="1">
    <location>
        <begin position="92"/>
        <end position="120"/>
    </location>
</feature>
<evidence type="ECO:0000256" key="1">
    <source>
        <dbReference type="SAM" id="MobiDB-lite"/>
    </source>
</evidence>
<dbReference type="PANTHER" id="PTHR38116:SF9">
    <property type="entry name" value="BZIP DOMAIN-CONTAINING PROTEIN"/>
    <property type="match status" value="1"/>
</dbReference>
<protein>
    <recommendedName>
        <fullName evidence="4">BZIP domain-containing protein</fullName>
    </recommendedName>
</protein>
<sequence>MANATSLNVSIHMADMQTARVSASSSSANPQKRPKSRQRVNKPAPTLNVPDINEDAAERKRILNVLAQRRYRQRRRQKRVAASRQDDDSTSDESPQSGSVPGNTVSGTATAILQSPQHSASWPEGALSTTIPDLPLATNDISTPTTAQAPTHSEGVTTIPTSLLIQNIDTDPSLIFDFSASDSSQTRPPAGPPPTFTFPDTYLLPVPELKLLQAFMRLSSSLNCKSSLWDLTATSSFNDPSMTFNQKVLTSSFAPTVAQRTVPHHPIIDVLPWPSVRDRLIGVFSLPDDCRPPCAVGPLALVQLAYDMEDSAEGIRIWGHSPCNGSMWEVGQVLFQRWWFVFDRQVIEQSNRWRLLRGAPELRLGNQQTIEEITA</sequence>
<dbReference type="EMBL" id="JAGPXC010000001">
    <property type="protein sequence ID" value="KAH6659293.1"/>
    <property type="molecule type" value="Genomic_DNA"/>
</dbReference>
<evidence type="ECO:0000313" key="3">
    <source>
        <dbReference type="Proteomes" id="UP000758603"/>
    </source>
</evidence>
<reference evidence="2" key="1">
    <citation type="journal article" date="2021" name="Nat. Commun.">
        <title>Genetic determinants of endophytism in the Arabidopsis root mycobiome.</title>
        <authorList>
            <person name="Mesny F."/>
            <person name="Miyauchi S."/>
            <person name="Thiergart T."/>
            <person name="Pickel B."/>
            <person name="Atanasova L."/>
            <person name="Karlsson M."/>
            <person name="Huettel B."/>
            <person name="Barry K.W."/>
            <person name="Haridas S."/>
            <person name="Chen C."/>
            <person name="Bauer D."/>
            <person name="Andreopoulos W."/>
            <person name="Pangilinan J."/>
            <person name="LaButti K."/>
            <person name="Riley R."/>
            <person name="Lipzen A."/>
            <person name="Clum A."/>
            <person name="Drula E."/>
            <person name="Henrissat B."/>
            <person name="Kohler A."/>
            <person name="Grigoriev I.V."/>
            <person name="Martin F.M."/>
            <person name="Hacquard S."/>
        </authorList>
    </citation>
    <scope>NUCLEOTIDE SEQUENCE</scope>
    <source>
        <strain evidence="2">MPI-SDFR-AT-0073</strain>
    </source>
</reference>
<accession>A0A9P8UVT3</accession>
<dbReference type="GeneID" id="70123720"/>
<dbReference type="AlphaFoldDB" id="A0A9P8UVT3"/>
<evidence type="ECO:0000313" key="2">
    <source>
        <dbReference type="EMBL" id="KAH6659293.1"/>
    </source>
</evidence>
<dbReference type="PANTHER" id="PTHR38116">
    <property type="entry name" value="CHROMOSOME 7, WHOLE GENOME SHOTGUN SEQUENCE"/>
    <property type="match status" value="1"/>
</dbReference>
<dbReference type="InterPro" id="IPR021833">
    <property type="entry name" value="DUF3425"/>
</dbReference>
<dbReference type="RefSeq" id="XP_045963424.1">
    <property type="nucleotide sequence ID" value="XM_046094827.1"/>
</dbReference>
<keyword evidence="3" id="KW-1185">Reference proteome</keyword>
<organism evidence="2 3">
    <name type="scientific">Truncatella angustata</name>
    <dbReference type="NCBI Taxonomy" id="152316"/>
    <lineage>
        <taxon>Eukaryota</taxon>
        <taxon>Fungi</taxon>
        <taxon>Dikarya</taxon>
        <taxon>Ascomycota</taxon>
        <taxon>Pezizomycotina</taxon>
        <taxon>Sordariomycetes</taxon>
        <taxon>Xylariomycetidae</taxon>
        <taxon>Amphisphaeriales</taxon>
        <taxon>Sporocadaceae</taxon>
        <taxon>Truncatella</taxon>
    </lineage>
</organism>
<dbReference type="Pfam" id="PF11905">
    <property type="entry name" value="DUF3425"/>
    <property type="match status" value="1"/>
</dbReference>
<feature type="region of interest" description="Disordered" evidence="1">
    <location>
        <begin position="69"/>
        <end position="154"/>
    </location>
</feature>
<feature type="compositionally biased region" description="Polar residues" evidence="1">
    <location>
        <begin position="139"/>
        <end position="154"/>
    </location>
</feature>
<proteinExistence type="predicted"/>